<dbReference type="EMBL" id="MT142917">
    <property type="protein sequence ID" value="QJA90503.1"/>
    <property type="molecule type" value="Genomic_DNA"/>
</dbReference>
<dbReference type="AlphaFoldDB" id="A0A6M3L7X5"/>
<evidence type="ECO:0000313" key="1">
    <source>
        <dbReference type="EMBL" id="QJA90503.1"/>
    </source>
</evidence>
<organism evidence="1">
    <name type="scientific">viral metagenome</name>
    <dbReference type="NCBI Taxonomy" id="1070528"/>
    <lineage>
        <taxon>unclassified sequences</taxon>
        <taxon>metagenomes</taxon>
        <taxon>organismal metagenomes</taxon>
    </lineage>
</organism>
<sequence>MLKLYKEPFVGKYHGNDSPILLGIGDICDGKNVRKAGPRGGWKPRKGCTLHNTTTIAAAPVKSLHQYTHPRNSDYHFIAQCNSNLYDATNDPPATGTTFGSSISTLAGTTSGFSDMVKEWWLYADGSGGPVVWGGDTPFCTGFVVWDNSESAYIDYTRIVSDNDSSTEAIVLGAASDVYYVCSPEIAEAITLDLGSTVNAAAATATVSSWQSGAWSDRSASDGTAAAGATHAIDGSLTWTRSANDTMRVIGGIMGYWYKVSFSGALTGSVDVISCKVICDPARMTNKWNGVYQIPTGIRFYDASATEYEDYLGQLSNVSTSQYLQLNDATTSDFIYIKSPEPLCGLGFGVVAGYEQTDNAQVDSIEYWDGDSWNAITTGIIDETLDGGADSSFAQSGTIWWNAAGLTVHKRTMPFDSGPGYWYRVSWDATLTNAGDDIRVCFITTATFPKALGAYSGVVEFKGRALLWGDTEFPNRLRFSAYDAPDCFSGDDSGYTDIFGNMERIVCVKRFYNELLVFKEHSIWLLEGYDPSTFGVARVSETVGTCAPKSVQIAEAGFPGMNVNEPLTIVAFMDTDGVYVIDGKKPRKVSGPVDHYFNTEYSTAIGASNIPDCHAHIDPLNNEYQLHGSFLETVSTLVYNYVSDEWYPPFDRNSSVLLAMSSAVTLRGTDGRYYCYAGAYTGYVARLENDTTDKNSSNQDVIITHQIKTRAISLEQKLSTTLRFDFRRANIEAQARSSGTITTKFYKDLATSGTTIAIPAAISLVNTGYNLVTDGLDVSQYDCSCFQLEFIAATADLELEIWSVLYEVEARGEIAV</sequence>
<proteinExistence type="predicted"/>
<reference evidence="1" key="1">
    <citation type="submission" date="2020-03" db="EMBL/GenBank/DDBJ databases">
        <title>The deep terrestrial virosphere.</title>
        <authorList>
            <person name="Holmfeldt K."/>
            <person name="Nilsson E."/>
            <person name="Simone D."/>
            <person name="Lopez-Fernandez M."/>
            <person name="Wu X."/>
            <person name="de Brujin I."/>
            <person name="Lundin D."/>
            <person name="Andersson A."/>
            <person name="Bertilsson S."/>
            <person name="Dopson M."/>
        </authorList>
    </citation>
    <scope>NUCLEOTIDE SEQUENCE</scope>
    <source>
        <strain evidence="1">MM415B02366</strain>
    </source>
</reference>
<name>A0A6M3L7X5_9ZZZZ</name>
<accession>A0A6M3L7X5</accession>
<gene>
    <name evidence="1" type="ORF">MM415B02366_0009</name>
</gene>
<protein>
    <submittedName>
        <fullName evidence="1">Uncharacterized protein</fullName>
    </submittedName>
</protein>